<accession>A0A4Q2UC90</accession>
<dbReference type="EMBL" id="QYBB01000005">
    <property type="protein sequence ID" value="RYC32716.1"/>
    <property type="molecule type" value="Genomic_DNA"/>
</dbReference>
<organism evidence="1 2">
    <name type="scientific">Lichenibacterium minor</name>
    <dbReference type="NCBI Taxonomy" id="2316528"/>
    <lineage>
        <taxon>Bacteria</taxon>
        <taxon>Pseudomonadati</taxon>
        <taxon>Pseudomonadota</taxon>
        <taxon>Alphaproteobacteria</taxon>
        <taxon>Hyphomicrobiales</taxon>
        <taxon>Lichenihabitantaceae</taxon>
        <taxon>Lichenibacterium</taxon>
    </lineage>
</organism>
<comment type="caution">
    <text evidence="1">The sequence shown here is derived from an EMBL/GenBank/DDBJ whole genome shotgun (WGS) entry which is preliminary data.</text>
</comment>
<dbReference type="Proteomes" id="UP000290759">
    <property type="component" value="Unassembled WGS sequence"/>
</dbReference>
<reference evidence="1 2" key="2">
    <citation type="submission" date="2019-02" db="EMBL/GenBank/DDBJ databases">
        <title>'Lichenibacterium ramalinii' gen. nov. sp. nov., 'Lichenibacterium minor' gen. nov. sp. nov.</title>
        <authorList>
            <person name="Pankratov T."/>
        </authorList>
    </citation>
    <scope>NUCLEOTIDE SEQUENCE [LARGE SCALE GENOMIC DNA]</scope>
    <source>
        <strain evidence="1 2">RmlP026</strain>
    </source>
</reference>
<proteinExistence type="predicted"/>
<dbReference type="RefSeq" id="WP_129224678.1">
    <property type="nucleotide sequence ID" value="NZ_QYBB01000005.1"/>
</dbReference>
<dbReference type="SUPFAM" id="SSF53254">
    <property type="entry name" value="Phosphoglycerate mutase-like"/>
    <property type="match status" value="1"/>
</dbReference>
<protein>
    <submittedName>
        <fullName evidence="1">Histidine phosphatase family protein</fullName>
    </submittedName>
</protein>
<dbReference type="SMART" id="SM00855">
    <property type="entry name" value="PGAM"/>
    <property type="match status" value="1"/>
</dbReference>
<keyword evidence="2" id="KW-1185">Reference proteome</keyword>
<evidence type="ECO:0000313" key="1">
    <source>
        <dbReference type="EMBL" id="RYC32716.1"/>
    </source>
</evidence>
<dbReference type="OrthoDB" id="7502553at2"/>
<gene>
    <name evidence="1" type="ORF">D3273_06400</name>
</gene>
<sequence length="189" mass="19487">MTARLTLICHAPTASTRVARFPLDEPPDADWAAALAHAEPGLAAATLLTAPEQRARATAAALDPAFAVDAALRDQDFGRWAGRSLADLAAEEPDAVAAWMGDPAAAPHGGESLLGLLARVAAWMEAWAATGGRVAAVTHPAWVRAAVVTALGAGAASFWRVEAPPLARAALSHDGRRWTLAGLVSPPRS</sequence>
<dbReference type="AlphaFoldDB" id="A0A4Q2UC90"/>
<evidence type="ECO:0000313" key="2">
    <source>
        <dbReference type="Proteomes" id="UP000290759"/>
    </source>
</evidence>
<dbReference type="InterPro" id="IPR013078">
    <property type="entry name" value="His_Pase_superF_clade-1"/>
</dbReference>
<dbReference type="InterPro" id="IPR029033">
    <property type="entry name" value="His_PPase_superfam"/>
</dbReference>
<dbReference type="Gene3D" id="3.40.50.1240">
    <property type="entry name" value="Phosphoglycerate mutase-like"/>
    <property type="match status" value="1"/>
</dbReference>
<dbReference type="Pfam" id="PF00300">
    <property type="entry name" value="His_Phos_1"/>
    <property type="match status" value="1"/>
</dbReference>
<name>A0A4Q2UC90_9HYPH</name>
<reference evidence="1 2" key="1">
    <citation type="submission" date="2018-12" db="EMBL/GenBank/DDBJ databases">
        <authorList>
            <person name="Grouzdev D.S."/>
            <person name="Krutkina M.S."/>
        </authorList>
    </citation>
    <scope>NUCLEOTIDE SEQUENCE [LARGE SCALE GENOMIC DNA]</scope>
    <source>
        <strain evidence="1 2">RmlP026</strain>
    </source>
</reference>